<keyword evidence="1" id="KW-0732">Signal</keyword>
<protein>
    <recommendedName>
        <fullName evidence="4">Bacteriocin</fullName>
    </recommendedName>
</protein>
<dbReference type="AlphaFoldDB" id="A0A0A0IHC8"/>
<dbReference type="Gene3D" id="2.60.40.2850">
    <property type="match status" value="1"/>
</dbReference>
<feature type="signal peptide" evidence="1">
    <location>
        <begin position="1"/>
        <end position="20"/>
    </location>
</feature>
<organism evidence="2 3">
    <name type="scientific">Clostridium botulinum C/D str. DC5</name>
    <dbReference type="NCBI Taxonomy" id="1443128"/>
    <lineage>
        <taxon>Bacteria</taxon>
        <taxon>Bacillati</taxon>
        <taxon>Bacillota</taxon>
        <taxon>Clostridia</taxon>
        <taxon>Eubacteriales</taxon>
        <taxon>Clostridiaceae</taxon>
        <taxon>Clostridium</taxon>
    </lineage>
</organism>
<evidence type="ECO:0000313" key="3">
    <source>
        <dbReference type="Proteomes" id="UP000030014"/>
    </source>
</evidence>
<dbReference type="Pfam" id="PF09683">
    <property type="entry name" value="Lactococcin_972"/>
    <property type="match status" value="1"/>
</dbReference>
<dbReference type="Proteomes" id="UP000030014">
    <property type="component" value="Unassembled WGS sequence"/>
</dbReference>
<comment type="caution">
    <text evidence="2">The sequence shown here is derived from an EMBL/GenBank/DDBJ whole genome shotgun (WGS) entry which is preliminary data.</text>
</comment>
<evidence type="ECO:0000313" key="2">
    <source>
        <dbReference type="EMBL" id="KGM99641.1"/>
    </source>
</evidence>
<sequence>MSLATAGLLSLVTISSSAYAAHQTVKFGASWDYGTSSTRTTAYSNVTSTSHWHSSSVTHNDDSDASGWVKPGKVSNASISIMPWSTDIHYYYNVK</sequence>
<reference evidence="2 3" key="1">
    <citation type="submission" date="2014-01" db="EMBL/GenBank/DDBJ databases">
        <title>Plasmidome dynamics in the species complex Clostridium novyi sensu lato converts strains of independent lineages into distinctly different pathogens.</title>
        <authorList>
            <person name="Skarin H."/>
            <person name="Segerman B."/>
        </authorList>
    </citation>
    <scope>NUCLEOTIDE SEQUENCE [LARGE SCALE GENOMIC DNA]</scope>
    <source>
        <strain evidence="2 3">DC5</strain>
    </source>
</reference>
<evidence type="ECO:0008006" key="4">
    <source>
        <dbReference type="Google" id="ProtNLM"/>
    </source>
</evidence>
<dbReference type="RefSeq" id="WP_039258076.1">
    <property type="nucleotide sequence ID" value="NZ_JDRY01000032.1"/>
</dbReference>
<proteinExistence type="predicted"/>
<dbReference type="EMBL" id="JDRY01000032">
    <property type="protein sequence ID" value="KGM99641.1"/>
    <property type="molecule type" value="Genomic_DNA"/>
</dbReference>
<name>A0A0A0IHC8_CLOBO</name>
<dbReference type="InterPro" id="IPR006540">
    <property type="entry name" value="Lactococcin_972"/>
</dbReference>
<accession>A0A0A0IHC8</accession>
<gene>
    <name evidence="2" type="ORF">Z955_06380</name>
</gene>
<evidence type="ECO:0000256" key="1">
    <source>
        <dbReference type="SAM" id="SignalP"/>
    </source>
</evidence>
<feature type="chain" id="PRO_5001970645" description="Bacteriocin" evidence="1">
    <location>
        <begin position="21"/>
        <end position="95"/>
    </location>
</feature>